<reference evidence="11 12" key="1">
    <citation type="journal article" date="2018" name="Microb. Genom.">
        <title>Expanding an expanded genome: long-read sequencing of Trypanosoma cruzi.</title>
        <authorList>
            <person name="Berna L."/>
            <person name="Rodriguez M."/>
            <person name="Chiribao M.L."/>
            <person name="Parodi-Talice A."/>
            <person name="Pita S."/>
            <person name="Rijo G."/>
            <person name="Alvarez-Valin F."/>
            <person name="Robello C."/>
        </authorList>
    </citation>
    <scope>NUCLEOTIDE SEQUENCE [LARGE SCALE GENOMIC DNA]</scope>
    <source>
        <strain evidence="9 12">Dm28c</strain>
        <strain evidence="10 11">TCC</strain>
    </source>
</reference>
<dbReference type="VEuPathDB" id="TriTrypDB:TcG_05301"/>
<proteinExistence type="inferred from homology"/>
<dbReference type="UniPathway" id="UPA00378"/>
<dbReference type="EMBL" id="PRFA01000026">
    <property type="protein sequence ID" value="PWU94425.1"/>
    <property type="molecule type" value="Genomic_DNA"/>
</dbReference>
<keyword evidence="6 7" id="KW-0472">Membrane</keyword>
<dbReference type="EMBL" id="PRFC01000158">
    <property type="protein sequence ID" value="PWV04237.1"/>
    <property type="molecule type" value="Genomic_DNA"/>
</dbReference>
<name>A0A2V2VD33_TRYCR</name>
<dbReference type="VEuPathDB" id="TriTrypDB:C4B63_26g1442c"/>
<dbReference type="GO" id="GO:0030234">
    <property type="term" value="F:enzyme regulator activity"/>
    <property type="evidence" value="ECO:0007669"/>
    <property type="project" value="UniProtKB-UniRule"/>
</dbReference>
<dbReference type="PANTHER" id="PTHR15039:SF11">
    <property type="entry name" value="DOLICHOL PHOSPHATE-MANNOSE BIOSYNTHESIS REGULATORY PROTEIN"/>
    <property type="match status" value="1"/>
</dbReference>
<feature type="transmembrane region" description="Helical" evidence="7">
    <location>
        <begin position="7"/>
        <end position="27"/>
    </location>
</feature>
<comment type="caution">
    <text evidence="9">The sequence shown here is derived from an EMBL/GenBank/DDBJ whole genome shotgun (WGS) entry which is preliminary data.</text>
</comment>
<evidence type="ECO:0000256" key="4">
    <source>
        <dbReference type="ARBA" id="ARBA00022824"/>
    </source>
</evidence>
<protein>
    <recommendedName>
        <fullName evidence="7">Dolichol phosphate-mannose biosynthesis regulatory protein</fullName>
    </recommendedName>
</protein>
<evidence type="ECO:0000256" key="1">
    <source>
        <dbReference type="ARBA" id="ARBA00004477"/>
    </source>
</evidence>
<comment type="subunit">
    <text evidence="7">Component of the dolichol-phosphate mannose (DPM) synthase complex.</text>
</comment>
<organism evidence="9 12">
    <name type="scientific">Trypanosoma cruzi</name>
    <dbReference type="NCBI Taxonomy" id="5693"/>
    <lineage>
        <taxon>Eukaryota</taxon>
        <taxon>Discoba</taxon>
        <taxon>Euglenozoa</taxon>
        <taxon>Kinetoplastea</taxon>
        <taxon>Metakinetoplastina</taxon>
        <taxon>Trypanosomatida</taxon>
        <taxon>Trypanosomatidae</taxon>
        <taxon>Trypanosoma</taxon>
        <taxon>Schizotrypanum</taxon>
    </lineage>
</organism>
<dbReference type="InterPro" id="IPR009914">
    <property type="entry name" value="DPM2"/>
</dbReference>
<evidence type="ECO:0000256" key="7">
    <source>
        <dbReference type="RuleBase" id="RU365084"/>
    </source>
</evidence>
<accession>A0A2V2VD33</accession>
<dbReference type="GO" id="GO:0180047">
    <property type="term" value="P:dolichol phosphate mannose biosynthetic process"/>
    <property type="evidence" value="ECO:0007669"/>
    <property type="project" value="InterPro"/>
</dbReference>
<dbReference type="GO" id="GO:0006506">
    <property type="term" value="P:GPI anchor biosynthetic process"/>
    <property type="evidence" value="ECO:0007669"/>
    <property type="project" value="TreeGrafter"/>
</dbReference>
<dbReference type="Proteomes" id="UP000246078">
    <property type="component" value="Unassembled WGS sequence"/>
</dbReference>
<dbReference type="VEuPathDB" id="TriTrypDB:C3747_158g364c"/>
<dbReference type="Pfam" id="PF07297">
    <property type="entry name" value="DPM2"/>
    <property type="match status" value="1"/>
</dbReference>
<keyword evidence="3 7" id="KW-0812">Transmembrane</keyword>
<dbReference type="VEuPathDB" id="TriTrypDB:TcCLB.504881.14"/>
<evidence type="ECO:0000256" key="2">
    <source>
        <dbReference type="ARBA" id="ARBA00005478"/>
    </source>
</evidence>
<evidence type="ECO:0000313" key="10">
    <source>
        <dbReference type="EMBL" id="PWV04237.1"/>
    </source>
</evidence>
<evidence type="ECO:0000256" key="8">
    <source>
        <dbReference type="SAM" id="MobiDB-lite"/>
    </source>
</evidence>
<dbReference type="AlphaFoldDB" id="A0A2V2VD33"/>
<keyword evidence="5 7" id="KW-1133">Transmembrane helix</keyword>
<comment type="similarity">
    <text evidence="2 7">Belongs to the DPM2 family.</text>
</comment>
<dbReference type="PANTHER" id="PTHR15039">
    <property type="entry name" value="DOLICHOL PHOSPHATE-MANNOSE BIOSYNTHESIS REGULATORY PROTEIN"/>
    <property type="match status" value="1"/>
</dbReference>
<keyword evidence="4 7" id="KW-0256">Endoplasmic reticulum</keyword>
<evidence type="ECO:0000256" key="5">
    <source>
        <dbReference type="ARBA" id="ARBA00022989"/>
    </source>
</evidence>
<feature type="transmembrane region" description="Helical" evidence="7">
    <location>
        <begin position="47"/>
        <end position="67"/>
    </location>
</feature>
<dbReference type="OrthoDB" id="311279at2759"/>
<dbReference type="VEuPathDB" id="TriTrypDB:TcCLB.510043.29"/>
<evidence type="ECO:0000256" key="3">
    <source>
        <dbReference type="ARBA" id="ARBA00022692"/>
    </source>
</evidence>
<dbReference type="VEuPathDB" id="TriTrypDB:TcCL_ESM03360"/>
<dbReference type="OMA" id="TIWRTEY"/>
<comment type="function">
    <text evidence="7">Regulatory subunit of the dolichol-phosphate mannose (DPM) synthase complex; essential for the ER localization.</text>
</comment>
<evidence type="ECO:0000256" key="6">
    <source>
        <dbReference type="ARBA" id="ARBA00023136"/>
    </source>
</evidence>
<comment type="pathway">
    <text evidence="7">Protein modification; protein glycosylation.</text>
</comment>
<dbReference type="Proteomes" id="UP000246121">
    <property type="component" value="Unassembled WGS sequence"/>
</dbReference>
<dbReference type="VEuPathDB" id="TriTrypDB:TcBrA4_0118620"/>
<sequence length="100" mass="11309">MLYDRTIAKALLALTTSLYVYYVLWIGVTPFIDPSHFTQHLFPPREYGLLLASVVMTVGLGLALTVASVHTILRTGMEEEEEQRERGRVQSCKHNGCVER</sequence>
<gene>
    <name evidence="10" type="ORF">C3747_158g364c</name>
    <name evidence="9" type="ORF">C4B63_26g1442c</name>
</gene>
<feature type="region of interest" description="Disordered" evidence="8">
    <location>
        <begin position="78"/>
        <end position="100"/>
    </location>
</feature>
<dbReference type="GO" id="GO:0033185">
    <property type="term" value="C:dolichol-phosphate-mannose synthase complex"/>
    <property type="evidence" value="ECO:0007669"/>
    <property type="project" value="TreeGrafter"/>
</dbReference>
<evidence type="ECO:0000313" key="12">
    <source>
        <dbReference type="Proteomes" id="UP000246121"/>
    </source>
</evidence>
<evidence type="ECO:0000313" key="11">
    <source>
        <dbReference type="Proteomes" id="UP000246078"/>
    </source>
</evidence>
<comment type="subcellular location">
    <subcellularLocation>
        <location evidence="1 7">Endoplasmic reticulum membrane</location>
        <topology evidence="1 7">Multi-pass membrane protein</topology>
    </subcellularLocation>
</comment>
<dbReference type="GO" id="GO:0005789">
    <property type="term" value="C:endoplasmic reticulum membrane"/>
    <property type="evidence" value="ECO:0007669"/>
    <property type="project" value="UniProtKB-SubCell"/>
</dbReference>
<dbReference type="VEuPathDB" id="TriTrypDB:BCY84_02017"/>
<evidence type="ECO:0000313" key="9">
    <source>
        <dbReference type="EMBL" id="PWU94425.1"/>
    </source>
</evidence>